<protein>
    <submittedName>
        <fullName evidence="1">TonB-dependent receptor</fullName>
    </submittedName>
</protein>
<keyword evidence="2" id="KW-1185">Reference proteome</keyword>
<organism evidence="1 2">
    <name type="scientific">Lepagella muris</name>
    <dbReference type="NCBI Taxonomy" id="3032870"/>
    <lineage>
        <taxon>Bacteria</taxon>
        <taxon>Pseudomonadati</taxon>
        <taxon>Bacteroidota</taxon>
        <taxon>Bacteroidia</taxon>
        <taxon>Bacteroidales</taxon>
        <taxon>Muribaculaceae</taxon>
        <taxon>Lepagella</taxon>
    </lineage>
</organism>
<dbReference type="EMBL" id="SRYB01000057">
    <property type="protein sequence ID" value="TGY75634.1"/>
    <property type="molecule type" value="Genomic_DNA"/>
</dbReference>
<comment type="caution">
    <text evidence="1">The sequence shown here is derived from an EMBL/GenBank/DDBJ whole genome shotgun (WGS) entry which is preliminary data.</text>
</comment>
<evidence type="ECO:0000313" key="2">
    <source>
        <dbReference type="Proteomes" id="UP000306319"/>
    </source>
</evidence>
<name>A0AC61RCR3_9BACT</name>
<dbReference type="Proteomes" id="UP000306319">
    <property type="component" value="Unassembled WGS sequence"/>
</dbReference>
<reference evidence="1" key="1">
    <citation type="submission" date="2019-04" db="EMBL/GenBank/DDBJ databases">
        <title>Microbes associate with the intestines of laboratory mice.</title>
        <authorList>
            <person name="Navarre W."/>
            <person name="Wong E."/>
            <person name="Huang K."/>
            <person name="Tropini C."/>
            <person name="Ng K."/>
            <person name="Yu B."/>
        </authorList>
    </citation>
    <scope>NUCLEOTIDE SEQUENCE</scope>
    <source>
        <strain evidence="1">NM04_E33</strain>
    </source>
</reference>
<keyword evidence="1" id="KW-0675">Receptor</keyword>
<gene>
    <name evidence="1" type="ORF">E5331_19770</name>
</gene>
<accession>A0AC61RCR3</accession>
<evidence type="ECO:0000313" key="1">
    <source>
        <dbReference type="EMBL" id="TGY75634.1"/>
    </source>
</evidence>
<sequence length="764" mass="85841">MVSGKVLSLDGEPIDYATVFLKGTKISCSTNEKGLYHLHAPQGEYTIVFSSVGFEKKEVKVNIVSGDRKKLNVKLNPSSQLAEVIVVSNPLSKVKNSAFNATAVNTQELVNTTKTLSEALNKAPGMKIRESGGVGSEMAVTMDGFSGKHVKVFIDGVPQEGVGSSFGLNNIPVNFAERIEIYRGVVPVGFGADAIGGVINIVTPRRQRKWFVDASYSFGSFNTHKSDVNFGQTLRNGFKYDINVFQNYSDNDYWVDTPVEDFVTGSINRKKKEHVKRFNDTYHNEAVVGKVGFVNKSWADRLMVGFTYSHMYKDIQTGVRQEIVYGQKHRHGYSLMPSLEYSKRNLLVKGLDMTINANYNRNRTTNVDTASVKYNWVGETAPLNAPGEQFLQNSCAINNNWSASATVNYRLGSPHVITVNNVFNTFNRINENLLTDVPQKDEFSKVTSKNIVGLSYRYTPNAKFNLTAFGKYYHQYVSGPIATTASQDVYQLTSHSIDNFGYGAAGTWFIPWGFQMKASYEKAYRLPTIEEMFGDEDLEMGDMTLKPESSHNLNLNLSYNAVFGNNTIYAEAGFIYRDTRDYIQRNILALSGGKSAATYINYGKVATKGFNVSVRYGFSKWFSLGGNFTQMNVRDNMPTAQGSTVPNVAYKERMPNLPYMFADSDANFYWHGLGRESNVLTVTYDNQYTHSFCYYTANIGSNNSDYMVPDQFAHNLTITYAIRKGRYNFSFECRNFTNARLYDNFSLQKAGRAFYGKVRIYFGN</sequence>
<proteinExistence type="predicted"/>